<evidence type="ECO:0000313" key="2">
    <source>
        <dbReference type="Proteomes" id="UP001524473"/>
    </source>
</evidence>
<organism evidence="1 2">
    <name type="scientific">Neglectibacter timonensis</name>
    <dbReference type="NCBI Taxonomy" id="1776382"/>
    <lineage>
        <taxon>Bacteria</taxon>
        <taxon>Bacillati</taxon>
        <taxon>Bacillota</taxon>
        <taxon>Clostridia</taxon>
        <taxon>Eubacteriales</taxon>
        <taxon>Oscillospiraceae</taxon>
        <taxon>Neglectibacter</taxon>
    </lineage>
</organism>
<dbReference type="EMBL" id="JANFZH010000053">
    <property type="protein sequence ID" value="MCQ4841519.1"/>
    <property type="molecule type" value="Genomic_DNA"/>
</dbReference>
<name>A0ABT1S3L1_9FIRM</name>
<dbReference type="RefSeq" id="WP_066861134.1">
    <property type="nucleotide sequence ID" value="NZ_CABKVV010000011.1"/>
</dbReference>
<gene>
    <name evidence="1" type="ORF">NE695_16540</name>
</gene>
<sequence>MNQNSNLNNNQLEALLKLTAQRLGTTPEALKNAAQNGDLSNVLGNATQNESSAMQKVLSDPDAAKKLLSTPQAQKLMQLFGQQNPNDKK</sequence>
<protein>
    <submittedName>
        <fullName evidence="1">Uncharacterized protein</fullName>
    </submittedName>
</protein>
<dbReference type="Proteomes" id="UP001524473">
    <property type="component" value="Unassembled WGS sequence"/>
</dbReference>
<reference evidence="1 2" key="1">
    <citation type="submission" date="2022-06" db="EMBL/GenBank/DDBJ databases">
        <title>Isolation of gut microbiota from human fecal samples.</title>
        <authorList>
            <person name="Pamer E.G."/>
            <person name="Barat B."/>
            <person name="Waligurski E."/>
            <person name="Medina S."/>
            <person name="Paddock L."/>
            <person name="Mostad J."/>
        </authorList>
    </citation>
    <scope>NUCLEOTIDE SEQUENCE [LARGE SCALE GENOMIC DNA]</scope>
    <source>
        <strain evidence="1 2">DFI.9.73</strain>
    </source>
</reference>
<keyword evidence="2" id="KW-1185">Reference proteome</keyword>
<proteinExistence type="predicted"/>
<dbReference type="GeneID" id="90531383"/>
<evidence type="ECO:0000313" key="1">
    <source>
        <dbReference type="EMBL" id="MCQ4841519.1"/>
    </source>
</evidence>
<accession>A0ABT1S3L1</accession>
<comment type="caution">
    <text evidence="1">The sequence shown here is derived from an EMBL/GenBank/DDBJ whole genome shotgun (WGS) entry which is preliminary data.</text>
</comment>